<keyword evidence="6 11" id="KW-0175">Coiled coil</keyword>
<dbReference type="PROSITE" id="PS50067">
    <property type="entry name" value="KINESIN_MOTOR_2"/>
    <property type="match status" value="1"/>
</dbReference>
<evidence type="ECO:0000256" key="2">
    <source>
        <dbReference type="ARBA" id="ARBA00022490"/>
    </source>
</evidence>
<evidence type="ECO:0000256" key="10">
    <source>
        <dbReference type="RuleBase" id="RU000394"/>
    </source>
</evidence>
<comment type="caution">
    <text evidence="14">The sequence shown here is derived from an EMBL/GenBank/DDBJ whole genome shotgun (WGS) entry which is preliminary data.</text>
</comment>
<evidence type="ECO:0000256" key="5">
    <source>
        <dbReference type="ARBA" id="ARBA00022840"/>
    </source>
</evidence>
<dbReference type="EMBL" id="JALLBG020000200">
    <property type="protein sequence ID" value="KAL3759463.1"/>
    <property type="molecule type" value="Genomic_DNA"/>
</dbReference>
<feature type="compositionally biased region" description="Basic residues" evidence="12">
    <location>
        <begin position="738"/>
        <end position="747"/>
    </location>
</feature>
<evidence type="ECO:0000313" key="14">
    <source>
        <dbReference type="EMBL" id="KAL3759463.1"/>
    </source>
</evidence>
<feature type="compositionally biased region" description="Polar residues" evidence="12">
    <location>
        <begin position="714"/>
        <end position="725"/>
    </location>
</feature>
<dbReference type="InterPro" id="IPR001752">
    <property type="entry name" value="Kinesin_motor_dom"/>
</dbReference>
<feature type="compositionally biased region" description="Basic and acidic residues" evidence="12">
    <location>
        <begin position="620"/>
        <end position="635"/>
    </location>
</feature>
<dbReference type="PRINTS" id="PR00380">
    <property type="entry name" value="KINESINHEAVY"/>
</dbReference>
<keyword evidence="2" id="KW-0963">Cytoplasm</keyword>
<protein>
    <recommendedName>
        <fullName evidence="10">Kinesin-like protein</fullName>
    </recommendedName>
</protein>
<dbReference type="GO" id="GO:0005874">
    <property type="term" value="C:microtubule"/>
    <property type="evidence" value="ECO:0007669"/>
    <property type="project" value="UniProtKB-KW"/>
</dbReference>
<feature type="compositionally biased region" description="Basic and acidic residues" evidence="12">
    <location>
        <begin position="726"/>
        <end position="737"/>
    </location>
</feature>
<dbReference type="Proteomes" id="UP001530293">
    <property type="component" value="Unassembled WGS sequence"/>
</dbReference>
<keyword evidence="7 9" id="KW-0505">Motor protein</keyword>
<evidence type="ECO:0000256" key="9">
    <source>
        <dbReference type="PROSITE-ProRule" id="PRU00283"/>
    </source>
</evidence>
<evidence type="ECO:0000256" key="1">
    <source>
        <dbReference type="ARBA" id="ARBA00004245"/>
    </source>
</evidence>
<evidence type="ECO:0000256" key="12">
    <source>
        <dbReference type="SAM" id="MobiDB-lite"/>
    </source>
</evidence>
<evidence type="ECO:0000256" key="3">
    <source>
        <dbReference type="ARBA" id="ARBA00022701"/>
    </source>
</evidence>
<dbReference type="InterPro" id="IPR027417">
    <property type="entry name" value="P-loop_NTPase"/>
</dbReference>
<keyword evidence="8" id="KW-0206">Cytoskeleton</keyword>
<evidence type="ECO:0000256" key="6">
    <source>
        <dbReference type="ARBA" id="ARBA00023054"/>
    </source>
</evidence>
<keyword evidence="3 10" id="KW-0493">Microtubule</keyword>
<dbReference type="GO" id="GO:0005524">
    <property type="term" value="F:ATP binding"/>
    <property type="evidence" value="ECO:0007669"/>
    <property type="project" value="UniProtKB-UniRule"/>
</dbReference>
<name>A0ABD3M6U1_9STRA</name>
<dbReference type="PROSITE" id="PS00411">
    <property type="entry name" value="KINESIN_MOTOR_1"/>
    <property type="match status" value="1"/>
</dbReference>
<dbReference type="AlphaFoldDB" id="A0ABD3M6U1"/>
<dbReference type="GO" id="GO:0003774">
    <property type="term" value="F:cytoskeletal motor activity"/>
    <property type="evidence" value="ECO:0007669"/>
    <property type="project" value="UniProtKB-UniRule"/>
</dbReference>
<organism evidence="14 15">
    <name type="scientific">Discostella pseudostelligera</name>
    <dbReference type="NCBI Taxonomy" id="259834"/>
    <lineage>
        <taxon>Eukaryota</taxon>
        <taxon>Sar</taxon>
        <taxon>Stramenopiles</taxon>
        <taxon>Ochrophyta</taxon>
        <taxon>Bacillariophyta</taxon>
        <taxon>Coscinodiscophyceae</taxon>
        <taxon>Thalassiosirophycidae</taxon>
        <taxon>Stephanodiscales</taxon>
        <taxon>Stephanodiscaceae</taxon>
        <taxon>Discostella</taxon>
    </lineage>
</organism>
<feature type="region of interest" description="Disordered" evidence="12">
    <location>
        <begin position="620"/>
        <end position="647"/>
    </location>
</feature>
<keyword evidence="15" id="KW-1185">Reference proteome</keyword>
<comment type="subcellular location">
    <subcellularLocation>
        <location evidence="1">Cytoplasm</location>
        <location evidence="1">Cytoskeleton</location>
    </subcellularLocation>
</comment>
<dbReference type="Gene3D" id="3.40.850.10">
    <property type="entry name" value="Kinesin motor domain"/>
    <property type="match status" value="1"/>
</dbReference>
<feature type="coiled-coil region" evidence="11">
    <location>
        <begin position="487"/>
        <end position="555"/>
    </location>
</feature>
<dbReference type="SMART" id="SM00129">
    <property type="entry name" value="KISc"/>
    <property type="match status" value="1"/>
</dbReference>
<keyword evidence="4 9" id="KW-0547">Nucleotide-binding</keyword>
<evidence type="ECO:0000256" key="4">
    <source>
        <dbReference type="ARBA" id="ARBA00022741"/>
    </source>
</evidence>
<gene>
    <name evidence="14" type="ORF">ACHAWU_000762</name>
</gene>
<sequence length="747" mass="84478">MMTSKSSESIKVVFRVRPLNEKEKQNSCKIATIAHEREGVIEIRNLLSDGDCESSKTFAFDAVFSEESSQRHIYDVCAAPVVQSVLEGYNGTIFAYGQTGAGKTHTMEGVNEPESLKGIIPNAFEHIFDHIALNGSKDKYLVRASYFEIYKEEIRDLLSQSPQRLELKETESGAVYVKDLTDFVVKSVSDIDHVLQQGKKYRSVGATLMNAGSSRSHAIFSIVIECCSTDGQDEHIRVGKLNLVDLAGSERQSKTGATGERLKEATKINLSLSALGNVISALVDGKSNHIPYRDSKLTRILQDSLGGNTKTVMCANAGPADYNYDESLSTLRYANRAKNIKNRPVINDDPKDAKLREYQEEIARLKCMLSQMPAATSGSIGVSDEDRETLLNEYRSKASKESEEKIAKADAEMKQIRLNHDKTAEERAALQKQLEDETKTRIDTENQRLELEKQLRKMEAELITGGEIANNTAKQEAALRMANQELIAKKESELALTRKMNEQEEEKLHLEEKYSSLTEEVNSKTKKLKKIWTKYQQTKKDVEDLEHEFMNEKNEMLDSIRNLTKQLKLKDFIIQNFIPPKYAMLYDDVENGGRAVWDESRETWKIPPLKQLGGGDIIERSMTRQSHHRPETECARRRKVTDPNPRWRTEDVVDLDLAIPTRSTPNQDDPNTISKIRAILAMDLNEPIKKSSNSSGSSNATAKRREGKYFRVSDNPTGKSKSRSTNNDDPKYDEKQSRRSGRRNTVY</sequence>
<dbReference type="SUPFAM" id="SSF52540">
    <property type="entry name" value="P-loop containing nucleoside triphosphate hydrolases"/>
    <property type="match status" value="1"/>
</dbReference>
<keyword evidence="5 9" id="KW-0067">ATP-binding</keyword>
<feature type="binding site" evidence="9">
    <location>
        <begin position="97"/>
        <end position="104"/>
    </location>
    <ligand>
        <name>ATP</name>
        <dbReference type="ChEBI" id="CHEBI:30616"/>
    </ligand>
</feature>
<feature type="region of interest" description="Disordered" evidence="12">
    <location>
        <begin position="687"/>
        <end position="747"/>
    </location>
</feature>
<feature type="domain" description="Kinesin motor" evidence="13">
    <location>
        <begin position="9"/>
        <end position="340"/>
    </location>
</feature>
<evidence type="ECO:0000256" key="11">
    <source>
        <dbReference type="SAM" id="Coils"/>
    </source>
</evidence>
<dbReference type="InterPro" id="IPR036961">
    <property type="entry name" value="Kinesin_motor_dom_sf"/>
</dbReference>
<feature type="coiled-coil region" evidence="11">
    <location>
        <begin position="399"/>
        <end position="461"/>
    </location>
</feature>
<proteinExistence type="inferred from homology"/>
<dbReference type="PANTHER" id="PTHR47969:SF21">
    <property type="entry name" value="KINESIN-LIKE PROTEIN"/>
    <property type="match status" value="1"/>
</dbReference>
<reference evidence="14 15" key="1">
    <citation type="submission" date="2024-10" db="EMBL/GenBank/DDBJ databases">
        <title>Updated reference genomes for cyclostephanoid diatoms.</title>
        <authorList>
            <person name="Roberts W.R."/>
            <person name="Alverson A.J."/>
        </authorList>
    </citation>
    <scope>NUCLEOTIDE SEQUENCE [LARGE SCALE GENOMIC DNA]</scope>
    <source>
        <strain evidence="14 15">AJA232-27</strain>
    </source>
</reference>
<dbReference type="InterPro" id="IPR019821">
    <property type="entry name" value="Kinesin_motor_CS"/>
</dbReference>
<dbReference type="Pfam" id="PF00225">
    <property type="entry name" value="Kinesin"/>
    <property type="match status" value="1"/>
</dbReference>
<evidence type="ECO:0000256" key="8">
    <source>
        <dbReference type="ARBA" id="ARBA00023212"/>
    </source>
</evidence>
<dbReference type="InterPro" id="IPR027640">
    <property type="entry name" value="Kinesin-like_fam"/>
</dbReference>
<dbReference type="FunFam" id="3.40.850.10:FF:000029">
    <property type="entry name" value="Kinesin-like protein KIF17"/>
    <property type="match status" value="1"/>
</dbReference>
<dbReference type="PANTHER" id="PTHR47969">
    <property type="entry name" value="CHROMOSOME-ASSOCIATED KINESIN KIF4A-RELATED"/>
    <property type="match status" value="1"/>
</dbReference>
<evidence type="ECO:0000313" key="15">
    <source>
        <dbReference type="Proteomes" id="UP001530293"/>
    </source>
</evidence>
<evidence type="ECO:0000259" key="13">
    <source>
        <dbReference type="PROSITE" id="PS50067"/>
    </source>
</evidence>
<accession>A0ABD3M6U1</accession>
<evidence type="ECO:0000256" key="7">
    <source>
        <dbReference type="ARBA" id="ARBA00023175"/>
    </source>
</evidence>
<comment type="similarity">
    <text evidence="9 10">Belongs to the TRAFAC class myosin-kinesin ATPase superfamily. Kinesin family.</text>
</comment>